<dbReference type="InterPro" id="IPR055797">
    <property type="entry name" value="DUF7373"/>
</dbReference>
<protein>
    <submittedName>
        <fullName evidence="3">Uncharacterized protein</fullName>
    </submittedName>
</protein>
<proteinExistence type="predicted"/>
<reference evidence="3 4" key="1">
    <citation type="submission" date="2020-07" db="EMBL/GenBank/DDBJ databases">
        <authorList>
            <person name="Zhuang K."/>
            <person name="Ran Y."/>
        </authorList>
    </citation>
    <scope>NUCLEOTIDE SEQUENCE [LARGE SCALE GENOMIC DNA]</scope>
    <source>
        <strain evidence="3 4">WCH-YHL-001</strain>
    </source>
</reference>
<dbReference type="InterPro" id="IPR056463">
    <property type="entry name" value="DUF7373_C"/>
</dbReference>
<evidence type="ECO:0000313" key="4">
    <source>
        <dbReference type="Proteomes" id="UP000515512"/>
    </source>
</evidence>
<dbReference type="Proteomes" id="UP000515512">
    <property type="component" value="Chromosome"/>
</dbReference>
<dbReference type="Pfam" id="PF24092">
    <property type="entry name" value="DUF7373_C"/>
    <property type="match status" value="1"/>
</dbReference>
<dbReference type="EMBL" id="CP059399">
    <property type="protein sequence ID" value="QLY30382.1"/>
    <property type="molecule type" value="Genomic_DNA"/>
</dbReference>
<feature type="domain" description="DUF7373" evidence="2">
    <location>
        <begin position="258"/>
        <end position="411"/>
    </location>
</feature>
<feature type="domain" description="DUF7373" evidence="1">
    <location>
        <begin position="58"/>
        <end position="252"/>
    </location>
</feature>
<keyword evidence="4" id="KW-1185">Reference proteome</keyword>
<organism evidence="3 4">
    <name type="scientific">Nocardia huaxiensis</name>
    <dbReference type="NCBI Taxonomy" id="2755382"/>
    <lineage>
        <taxon>Bacteria</taxon>
        <taxon>Bacillati</taxon>
        <taxon>Actinomycetota</taxon>
        <taxon>Actinomycetes</taxon>
        <taxon>Mycobacteriales</taxon>
        <taxon>Nocardiaceae</taxon>
        <taxon>Nocardia</taxon>
    </lineage>
</organism>
<sequence>MMSQSTERIGRLAWLGMLCALVVLATGCTVPGTPQETTVDLNTLSVGDYGTDLLDEPPPGDGRYGKIVEAVRMGEAIIDPAEADPDAKYSLGVGIAALPSSDLATRRLGDAVKPVLDQQRMLTGFWVGGTDTDDDSAQVGMHRVSVVLLRFPDDATAQAAATGIDAADFAVSKDNVAVSIPGYGAARGHWRPSVPTLAATIAHGSFVVNVYAQWPSTDLAALTGVVRKAFDAQLPALDRFAATPVDRISALALDRDGMLRRTLPAKRGQWPYPVQSSVPVSTIANWDDPIVDSGVVFGPRVVFLKYARPDAGTLVADAFAKVAWAGVLRFTDPVAARKYFAPIPKESDYRVTTPPPGVPDVRCTESADPGVTADLKYSCKVLVHRYVGVVNSRDLQDAQEKAAAQYVLLVKADRP</sequence>
<evidence type="ECO:0000313" key="3">
    <source>
        <dbReference type="EMBL" id="QLY30382.1"/>
    </source>
</evidence>
<gene>
    <name evidence="3" type="ORF">H0264_35535</name>
</gene>
<accession>A0A7D6VBK0</accession>
<dbReference type="AlphaFoldDB" id="A0A7D6VBK0"/>
<name>A0A7D6VBK0_9NOCA</name>
<dbReference type="Pfam" id="PF24088">
    <property type="entry name" value="DUF7373"/>
    <property type="match status" value="1"/>
</dbReference>
<evidence type="ECO:0000259" key="1">
    <source>
        <dbReference type="Pfam" id="PF24088"/>
    </source>
</evidence>
<dbReference type="KEGG" id="nhu:H0264_35535"/>
<dbReference type="RefSeq" id="WP_181581580.1">
    <property type="nucleotide sequence ID" value="NZ_CP059399.1"/>
</dbReference>
<evidence type="ECO:0000259" key="2">
    <source>
        <dbReference type="Pfam" id="PF24092"/>
    </source>
</evidence>